<dbReference type="Proteomes" id="UP001050808">
    <property type="component" value="Unassembled WGS sequence"/>
</dbReference>
<organism evidence="1 2">
    <name type="scientific">Streptomyces violascens</name>
    <dbReference type="NCBI Taxonomy" id="67381"/>
    <lineage>
        <taxon>Bacteria</taxon>
        <taxon>Bacillati</taxon>
        <taxon>Actinomycetota</taxon>
        <taxon>Actinomycetes</taxon>
        <taxon>Kitasatosporales</taxon>
        <taxon>Streptomycetaceae</taxon>
        <taxon>Streptomyces</taxon>
    </lineage>
</organism>
<name>A0ABQ3QUZ9_9ACTN</name>
<gene>
    <name evidence="1" type="ORF">Sviol_55190</name>
</gene>
<accession>A0ABQ3QUZ9</accession>
<evidence type="ECO:0000313" key="2">
    <source>
        <dbReference type="Proteomes" id="UP001050808"/>
    </source>
</evidence>
<protein>
    <submittedName>
        <fullName evidence="1">Uncharacterized protein</fullName>
    </submittedName>
</protein>
<comment type="caution">
    <text evidence="1">The sequence shown here is derived from an EMBL/GenBank/DDBJ whole genome shotgun (WGS) entry which is preliminary data.</text>
</comment>
<proteinExistence type="predicted"/>
<keyword evidence="2" id="KW-1185">Reference proteome</keyword>
<reference evidence="1" key="1">
    <citation type="submission" date="2024-05" db="EMBL/GenBank/DDBJ databases">
        <title>Whole genome shotgun sequence of Streptomyces violascens NBRC 12920.</title>
        <authorList>
            <person name="Komaki H."/>
            <person name="Tamura T."/>
        </authorList>
    </citation>
    <scope>NUCLEOTIDE SEQUENCE</scope>
    <source>
        <strain evidence="1">NBRC 12920</strain>
    </source>
</reference>
<evidence type="ECO:0000313" key="1">
    <source>
        <dbReference type="EMBL" id="GHI41111.1"/>
    </source>
</evidence>
<sequence>MTASVHSPGALAATVHVLDPVGRVPLVLAAGTEITDPAIADQITNPRCWQDSKLPAPKGVRKAKPAGT</sequence>
<dbReference type="EMBL" id="BNDY01000017">
    <property type="protein sequence ID" value="GHI41111.1"/>
    <property type="molecule type" value="Genomic_DNA"/>
</dbReference>